<sequence length="289" mass="31467">MLKDLFPKKKRYATVASNTSARDKVPEGLMEKCKQCGQILFAKELEKQVKTCPHCGYHFTLSAPERIQLTLDEGSFVEFDDDLLSGDPLHFPDYPARVERSRQATGLTDAVLTGTGTIIGYKVVIAAMDSRFIMGSMGSVVGEKLTRAIEQAIADAAPMIIFSVSGGARMQEGIFSLMQMAKVSTALARLDALGLLYISVLTHPTTGGVTASFAMQGDVNLAEPGATIGFAGRRIIEQTIRQKLPDEFQTAEFVMEHGMIDQVVHRKDLRAVLGTLVSLHDKGGEWSGR</sequence>
<keyword evidence="10 13" id="KW-0443">Lipid metabolism</keyword>
<dbReference type="EC" id="2.1.3.15" evidence="13"/>
<dbReference type="InterPro" id="IPR034733">
    <property type="entry name" value="AcCoA_carboxyl_beta"/>
</dbReference>
<feature type="zinc finger region" description="C4-type" evidence="13">
    <location>
        <begin position="33"/>
        <end position="55"/>
    </location>
</feature>
<dbReference type="InterPro" id="IPR041010">
    <property type="entry name" value="Znf-ACC"/>
</dbReference>
<feature type="binding site" evidence="13">
    <location>
        <position position="52"/>
    </location>
    <ligand>
        <name>Zn(2+)</name>
        <dbReference type="ChEBI" id="CHEBI:29105"/>
    </ligand>
</feature>
<dbReference type="GO" id="GO:0009317">
    <property type="term" value="C:acetyl-CoA carboxylase complex"/>
    <property type="evidence" value="ECO:0007669"/>
    <property type="project" value="InterPro"/>
</dbReference>
<name>A0A9X2ADT8_9BACL</name>
<reference evidence="15" key="1">
    <citation type="submission" date="2022-03" db="EMBL/GenBank/DDBJ databases">
        <title>Draft Genome Sequence of Firmicute Strain S0AB, a Heterotrophic Iron/Sulfur-Oxidizing Extreme Acidophile.</title>
        <authorList>
            <person name="Vergara E."/>
            <person name="Pakostova E."/>
            <person name="Johnson D.B."/>
            <person name="Holmes D.S."/>
        </authorList>
    </citation>
    <scope>NUCLEOTIDE SEQUENCE</scope>
    <source>
        <strain evidence="15">S0AB</strain>
    </source>
</reference>
<evidence type="ECO:0000256" key="3">
    <source>
        <dbReference type="ARBA" id="ARBA00022679"/>
    </source>
</evidence>
<comment type="subcellular location">
    <subcellularLocation>
        <location evidence="1 13">Cytoplasm</location>
    </subcellularLocation>
</comment>
<comment type="pathway">
    <text evidence="13">Lipid metabolism; malonyl-CoA biosynthesis; malonyl-CoA from acetyl-CoA: step 1/1.</text>
</comment>
<keyword evidence="9 13" id="KW-0067">ATP-binding</keyword>
<keyword evidence="15" id="KW-0436">Ligase</keyword>
<evidence type="ECO:0000313" key="16">
    <source>
        <dbReference type="Proteomes" id="UP001139263"/>
    </source>
</evidence>
<comment type="subunit">
    <text evidence="13">Acetyl-CoA carboxylase is a heterohexamer composed of biotin carboxyl carrier protein (AccB), biotin carboxylase (AccC) and two subunits each of ACCase subunit alpha (AccA) and ACCase subunit beta (AccD).</text>
</comment>
<dbReference type="AlphaFoldDB" id="A0A9X2ADT8"/>
<dbReference type="InterPro" id="IPR029045">
    <property type="entry name" value="ClpP/crotonase-like_dom_sf"/>
</dbReference>
<dbReference type="Gene3D" id="3.90.226.10">
    <property type="entry name" value="2-enoyl-CoA Hydratase, Chain A, domain 1"/>
    <property type="match status" value="1"/>
</dbReference>
<comment type="caution">
    <text evidence="15">The sequence shown here is derived from an EMBL/GenBank/DDBJ whole genome shotgun (WGS) entry which is preliminary data.</text>
</comment>
<dbReference type="NCBIfam" id="TIGR00515">
    <property type="entry name" value="accD"/>
    <property type="match status" value="1"/>
</dbReference>
<dbReference type="GO" id="GO:2001295">
    <property type="term" value="P:malonyl-CoA biosynthetic process"/>
    <property type="evidence" value="ECO:0007669"/>
    <property type="project" value="UniProtKB-UniRule"/>
</dbReference>
<dbReference type="GO" id="GO:0006633">
    <property type="term" value="P:fatty acid biosynthetic process"/>
    <property type="evidence" value="ECO:0007669"/>
    <property type="project" value="UniProtKB-KW"/>
</dbReference>
<evidence type="ECO:0000256" key="8">
    <source>
        <dbReference type="ARBA" id="ARBA00022833"/>
    </source>
</evidence>
<keyword evidence="8 13" id="KW-0862">Zinc</keyword>
<keyword evidence="5 13" id="KW-0547">Nucleotide-binding</keyword>
<dbReference type="EMBL" id="JALBUF010000001">
    <property type="protein sequence ID" value="MCI0182441.1"/>
    <property type="molecule type" value="Genomic_DNA"/>
</dbReference>
<dbReference type="GO" id="GO:0016743">
    <property type="term" value="F:carboxyl- or carbamoyltransferase activity"/>
    <property type="evidence" value="ECO:0007669"/>
    <property type="project" value="UniProtKB-UniRule"/>
</dbReference>
<feature type="domain" description="CoA carboxyltransferase N-terminal" evidence="14">
    <location>
        <begin position="29"/>
        <end position="289"/>
    </location>
</feature>
<feature type="binding site" evidence="13">
    <location>
        <position position="55"/>
    </location>
    <ligand>
        <name>Zn(2+)</name>
        <dbReference type="ChEBI" id="CHEBI:29105"/>
    </ligand>
</feature>
<evidence type="ECO:0000256" key="5">
    <source>
        <dbReference type="ARBA" id="ARBA00022741"/>
    </source>
</evidence>
<proteinExistence type="inferred from homology"/>
<evidence type="ECO:0000256" key="7">
    <source>
        <dbReference type="ARBA" id="ARBA00022832"/>
    </source>
</evidence>
<feature type="binding site" evidence="13">
    <location>
        <position position="36"/>
    </location>
    <ligand>
        <name>Zn(2+)</name>
        <dbReference type="ChEBI" id="CHEBI:29105"/>
    </ligand>
</feature>
<organism evidence="15 16">
    <name type="scientific">Sulfoacidibacillus ferrooxidans</name>
    <dbReference type="NCBI Taxonomy" id="2005001"/>
    <lineage>
        <taxon>Bacteria</taxon>
        <taxon>Bacillati</taxon>
        <taxon>Bacillota</taxon>
        <taxon>Bacilli</taxon>
        <taxon>Bacillales</taxon>
        <taxon>Alicyclobacillaceae</taxon>
        <taxon>Sulfoacidibacillus</taxon>
    </lineage>
</organism>
<dbReference type="Pfam" id="PF01039">
    <property type="entry name" value="Carboxyl_trans"/>
    <property type="match status" value="1"/>
</dbReference>
<keyword evidence="4 13" id="KW-0479">Metal-binding</keyword>
<dbReference type="HAMAP" id="MF_01395">
    <property type="entry name" value="AcetylCoA_CT_beta"/>
    <property type="match status" value="1"/>
</dbReference>
<comment type="function">
    <text evidence="12 13">Component of the acetyl coenzyme A carboxylase (ACC) complex. Biotin carboxylase (BC) catalyzes the carboxylation of biotin on its carrier protein (BCCP) and then the CO(2) group is transferred by the transcarboxylase to acetyl-CoA to form malonyl-CoA.</text>
</comment>
<dbReference type="RefSeq" id="WP_241712033.1">
    <property type="nucleotide sequence ID" value="NZ_JALBUF010000001.1"/>
</dbReference>
<evidence type="ECO:0000256" key="10">
    <source>
        <dbReference type="ARBA" id="ARBA00023098"/>
    </source>
</evidence>
<dbReference type="Proteomes" id="UP001139263">
    <property type="component" value="Unassembled WGS sequence"/>
</dbReference>
<keyword evidence="16" id="KW-1185">Reference proteome</keyword>
<dbReference type="PRINTS" id="PR01070">
    <property type="entry name" value="ACCCTRFRASEB"/>
</dbReference>
<evidence type="ECO:0000256" key="12">
    <source>
        <dbReference type="ARBA" id="ARBA00025280"/>
    </source>
</evidence>
<keyword evidence="2 13" id="KW-0444">Lipid biosynthesis</keyword>
<dbReference type="SUPFAM" id="SSF52096">
    <property type="entry name" value="ClpP/crotonase"/>
    <property type="match status" value="1"/>
</dbReference>
<keyword evidence="6 13" id="KW-0863">Zinc-finger</keyword>
<evidence type="ECO:0000256" key="11">
    <source>
        <dbReference type="ARBA" id="ARBA00023160"/>
    </source>
</evidence>
<evidence type="ECO:0000259" key="14">
    <source>
        <dbReference type="PROSITE" id="PS50980"/>
    </source>
</evidence>
<evidence type="ECO:0000256" key="2">
    <source>
        <dbReference type="ARBA" id="ARBA00022516"/>
    </source>
</evidence>
<evidence type="ECO:0000256" key="4">
    <source>
        <dbReference type="ARBA" id="ARBA00022723"/>
    </source>
</evidence>
<dbReference type="GO" id="GO:0003989">
    <property type="term" value="F:acetyl-CoA carboxylase activity"/>
    <property type="evidence" value="ECO:0007669"/>
    <property type="project" value="InterPro"/>
</dbReference>
<dbReference type="GO" id="GO:0005524">
    <property type="term" value="F:ATP binding"/>
    <property type="evidence" value="ECO:0007669"/>
    <property type="project" value="UniProtKB-KW"/>
</dbReference>
<comment type="catalytic activity">
    <reaction evidence="13">
        <text>N(6)-carboxybiotinyl-L-lysyl-[protein] + acetyl-CoA = N(6)-biotinyl-L-lysyl-[protein] + malonyl-CoA</text>
        <dbReference type="Rhea" id="RHEA:54728"/>
        <dbReference type="Rhea" id="RHEA-COMP:10505"/>
        <dbReference type="Rhea" id="RHEA-COMP:10506"/>
        <dbReference type="ChEBI" id="CHEBI:57288"/>
        <dbReference type="ChEBI" id="CHEBI:57384"/>
        <dbReference type="ChEBI" id="CHEBI:83144"/>
        <dbReference type="ChEBI" id="CHEBI:83145"/>
        <dbReference type="EC" id="2.1.3.15"/>
    </reaction>
</comment>
<gene>
    <name evidence="13 15" type="primary">accD</name>
    <name evidence="15" type="ORF">MM817_00701</name>
</gene>
<keyword evidence="13" id="KW-0963">Cytoplasm</keyword>
<dbReference type="InterPro" id="IPR011762">
    <property type="entry name" value="COA_CT_N"/>
</dbReference>
<evidence type="ECO:0000256" key="1">
    <source>
        <dbReference type="ARBA" id="ARBA00004496"/>
    </source>
</evidence>
<feature type="binding site" evidence="13">
    <location>
        <position position="33"/>
    </location>
    <ligand>
        <name>Zn(2+)</name>
        <dbReference type="ChEBI" id="CHEBI:29105"/>
    </ligand>
</feature>
<dbReference type="GO" id="GO:0008270">
    <property type="term" value="F:zinc ion binding"/>
    <property type="evidence" value="ECO:0007669"/>
    <property type="project" value="UniProtKB-UniRule"/>
</dbReference>
<dbReference type="PANTHER" id="PTHR42995:SF5">
    <property type="entry name" value="ACETYL-COENZYME A CARBOXYLASE CARBOXYL TRANSFERASE SUBUNIT BETA, CHLOROPLASTIC"/>
    <property type="match status" value="1"/>
</dbReference>
<dbReference type="InterPro" id="IPR000438">
    <property type="entry name" value="Acetyl_CoA_COase_Trfase_b_su"/>
</dbReference>
<dbReference type="PANTHER" id="PTHR42995">
    <property type="entry name" value="ACETYL-COENZYME A CARBOXYLASE CARBOXYL TRANSFERASE SUBUNIT BETA, CHLOROPLASTIC"/>
    <property type="match status" value="1"/>
</dbReference>
<evidence type="ECO:0000256" key="13">
    <source>
        <dbReference type="HAMAP-Rule" id="MF_01395"/>
    </source>
</evidence>
<evidence type="ECO:0000313" key="15">
    <source>
        <dbReference type="EMBL" id="MCI0182441.1"/>
    </source>
</evidence>
<comment type="similarity">
    <text evidence="13">Belongs to the AccD/PCCB family.</text>
</comment>
<dbReference type="Pfam" id="PF17848">
    <property type="entry name" value="Zn_ribbon_ACC"/>
    <property type="match status" value="1"/>
</dbReference>
<evidence type="ECO:0000256" key="9">
    <source>
        <dbReference type="ARBA" id="ARBA00022840"/>
    </source>
</evidence>
<keyword evidence="7 13" id="KW-0276">Fatty acid metabolism</keyword>
<keyword evidence="11 13" id="KW-0275">Fatty acid biosynthesis</keyword>
<comment type="cofactor">
    <cofactor evidence="13">
        <name>Zn(2+)</name>
        <dbReference type="ChEBI" id="CHEBI:29105"/>
    </cofactor>
    <text evidence="13">Binds 1 zinc ion per subunit.</text>
</comment>
<protein>
    <recommendedName>
        <fullName evidence="13">Acetyl-coenzyme A carboxylase carboxyl transferase subunit beta</fullName>
        <shortName evidence="13">ACCase subunit beta</shortName>
        <shortName evidence="13">Acetyl-CoA carboxylase carboxyltransferase subunit beta</shortName>
        <ecNumber evidence="13">2.1.3.15</ecNumber>
    </recommendedName>
</protein>
<keyword evidence="3 13" id="KW-0808">Transferase</keyword>
<evidence type="ECO:0000256" key="6">
    <source>
        <dbReference type="ARBA" id="ARBA00022771"/>
    </source>
</evidence>
<dbReference type="PROSITE" id="PS50980">
    <property type="entry name" value="COA_CT_NTER"/>
    <property type="match status" value="1"/>
</dbReference>
<accession>A0A9X2ADT8</accession>